<dbReference type="InterPro" id="IPR003514">
    <property type="entry name" value="Microviridae_protein_F"/>
</dbReference>
<proteinExistence type="inferred from homology"/>
<comment type="similarity">
    <text evidence="1">Belongs to the microviridae F protein family.</text>
</comment>
<dbReference type="InterPro" id="IPR037002">
    <property type="entry name" value="Microviridae_protein_F_sf"/>
</dbReference>
<sequence>MKRSKHSLSNYKLLSCDLGELVPIGITEVLAGDSIQQSTNALIRAAPLLAPVMHPVNVSISHWFVPHRLVWEDWESFITGGPDGMDASVFPTIAMPAVTGATVGSLADYFGVPTGVANLAVSALPFRAYALIFNEWFRDQDLVTSLTIDTTSGADTTTNTTLQNAAWEKDYFTSSRPWEQKGPSITVPLGTSAPVRGIGINVSDNTPGGATADTKETGGVTTSYATPWSSGTDTFRMQVENISGTNYPNVTTDLSDASAVTVNVLREALALQRYEEARARYGSRYTEYLRYLGVRSSDARLQRPEYLGGGKETIQFSEVLQTGEGTDPVGTLRGHGISSMRSNRYRRFFEEHGYVITLLTARPKTIYANGLARHWNRRTKEDFWQKELEHIGQQAVLNKEVYAAHATPDGTFGYQDRYDEYRRTFSTIAGEFRTTLDYWHFARQFGSTPALNADFVKCVPTEEPFAVPSEDVLQIMARHSIQARRLVCATGNSFIY</sequence>
<dbReference type="GO" id="GO:0005198">
    <property type="term" value="F:structural molecule activity"/>
    <property type="evidence" value="ECO:0007669"/>
    <property type="project" value="InterPro"/>
</dbReference>
<dbReference type="Pfam" id="PF02305">
    <property type="entry name" value="Phage_F"/>
    <property type="match status" value="1"/>
</dbReference>
<dbReference type="InterPro" id="IPR016184">
    <property type="entry name" value="Capsid/spike_ssDNA_virus"/>
</dbReference>
<dbReference type="EMBL" id="KX259458">
    <property type="protein sequence ID" value="AOV86341.1"/>
    <property type="molecule type" value="Genomic_DNA"/>
</dbReference>
<reference evidence="2" key="1">
    <citation type="submission" date="2016-05" db="EMBL/GenBank/DDBJ databases">
        <title>Viral Hybridization Blurs Taxonomic Lines in a Wastewater Treatment Plant.</title>
        <authorList>
            <person name="Pearson V.M.M."/>
            <person name="Caudle S.B."/>
            <person name="Rokyta D.R."/>
        </authorList>
    </citation>
    <scope>NUCLEOTIDE SEQUENCE</scope>
    <source>
        <strain evidence="2">Wastewater_Microviridae_FL4</strain>
    </source>
</reference>
<dbReference type="SUPFAM" id="SSF88645">
    <property type="entry name" value="ssDNA viruses"/>
    <property type="match status" value="1"/>
</dbReference>
<protein>
    <submittedName>
        <fullName evidence="2">Putative capsid VP1</fullName>
    </submittedName>
</protein>
<organism evidence="2">
    <name type="scientific">uncultured virus</name>
    <dbReference type="NCBI Taxonomy" id="340016"/>
    <lineage>
        <taxon>Viruses</taxon>
        <taxon>environmental samples</taxon>
    </lineage>
</organism>
<evidence type="ECO:0000313" key="2">
    <source>
        <dbReference type="EMBL" id="AOV86341.1"/>
    </source>
</evidence>
<evidence type="ECO:0000256" key="1">
    <source>
        <dbReference type="ARBA" id="ARBA00009963"/>
    </source>
</evidence>
<name>A0A1D8MK56_9VIRU</name>
<dbReference type="Gene3D" id="2.60.169.10">
    <property type="entry name" value="Microviridae F protein"/>
    <property type="match status" value="2"/>
</dbReference>
<accession>A0A1D8MK56</accession>